<evidence type="ECO:0000313" key="10">
    <source>
        <dbReference type="Proteomes" id="UP001295794"/>
    </source>
</evidence>
<dbReference type="SUPFAM" id="SSF54447">
    <property type="entry name" value="ssDNA-binding transcriptional regulator domain"/>
    <property type="match status" value="1"/>
</dbReference>
<dbReference type="Pfam" id="PF02229">
    <property type="entry name" value="PC4"/>
    <property type="match status" value="1"/>
</dbReference>
<sequence length="145" mass="15794">MAPKRKSLADDSDEEEQSLATSSKPNSKAPKKTKVDLEETTSKPPTAKKPKYPNPDSTPERDHDVLIQTSPDGSKFIELGKTKRVTVREFKGSTFIDIREFYVEKGSGDMKPGKKGISLTVDQASALCKIGAFARSPHALTSGNN</sequence>
<comment type="similarity">
    <text evidence="2">Belongs to the transcriptional coactivator PC4 family.</text>
</comment>
<dbReference type="Gene3D" id="2.30.31.10">
    <property type="entry name" value="Transcriptional Coactivator Pc4, Chain A"/>
    <property type="match status" value="1"/>
</dbReference>
<dbReference type="GO" id="GO:0005634">
    <property type="term" value="C:nucleus"/>
    <property type="evidence" value="ECO:0007669"/>
    <property type="project" value="UniProtKB-SubCell"/>
</dbReference>
<feature type="region of interest" description="Disordered" evidence="7">
    <location>
        <begin position="1"/>
        <end position="74"/>
    </location>
</feature>
<keyword evidence="3" id="KW-0805">Transcription regulation</keyword>
<dbReference type="GO" id="GO:0003677">
    <property type="term" value="F:DNA binding"/>
    <property type="evidence" value="ECO:0007669"/>
    <property type="project" value="UniProtKB-KW"/>
</dbReference>
<comment type="subcellular location">
    <subcellularLocation>
        <location evidence="1">Nucleus</location>
    </subcellularLocation>
</comment>
<evidence type="ECO:0000256" key="7">
    <source>
        <dbReference type="SAM" id="MobiDB-lite"/>
    </source>
</evidence>
<evidence type="ECO:0000256" key="4">
    <source>
        <dbReference type="ARBA" id="ARBA00023125"/>
    </source>
</evidence>
<evidence type="ECO:0000256" key="1">
    <source>
        <dbReference type="ARBA" id="ARBA00004123"/>
    </source>
</evidence>
<protein>
    <recommendedName>
        <fullName evidence="8">Transcriptional coactivator p15 (PC4) C-terminal domain-containing protein</fullName>
    </recommendedName>
</protein>
<dbReference type="InterPro" id="IPR009044">
    <property type="entry name" value="ssDNA-bd_transcriptional_reg"/>
</dbReference>
<keyword evidence="10" id="KW-1185">Reference proteome</keyword>
<dbReference type="InterPro" id="IPR003173">
    <property type="entry name" value="PC4_C"/>
</dbReference>
<comment type="caution">
    <text evidence="9">The sequence shown here is derived from an EMBL/GenBank/DDBJ whole genome shotgun (WGS) entry which is preliminary data.</text>
</comment>
<dbReference type="PANTHER" id="PTHR13215">
    <property type="entry name" value="RNA POLYMERASE II TRANSCRIPTIONAL COACTIVATOR"/>
    <property type="match status" value="1"/>
</dbReference>
<evidence type="ECO:0000313" key="9">
    <source>
        <dbReference type="EMBL" id="CAK5281745.1"/>
    </source>
</evidence>
<evidence type="ECO:0000256" key="2">
    <source>
        <dbReference type="ARBA" id="ARBA00009001"/>
    </source>
</evidence>
<evidence type="ECO:0000256" key="3">
    <source>
        <dbReference type="ARBA" id="ARBA00023015"/>
    </source>
</evidence>
<proteinExistence type="inferred from homology"/>
<evidence type="ECO:0000259" key="8">
    <source>
        <dbReference type="Pfam" id="PF02229"/>
    </source>
</evidence>
<keyword evidence="6" id="KW-0539">Nucleus</keyword>
<evidence type="ECO:0000256" key="5">
    <source>
        <dbReference type="ARBA" id="ARBA00023163"/>
    </source>
</evidence>
<dbReference type="Proteomes" id="UP001295794">
    <property type="component" value="Unassembled WGS sequence"/>
</dbReference>
<dbReference type="EMBL" id="CAVNYO010000444">
    <property type="protein sequence ID" value="CAK5281745.1"/>
    <property type="molecule type" value="Genomic_DNA"/>
</dbReference>
<accession>A0AAD2HTS2</accession>
<dbReference type="GO" id="GO:0060261">
    <property type="term" value="P:positive regulation of transcription initiation by RNA polymerase II"/>
    <property type="evidence" value="ECO:0007669"/>
    <property type="project" value="InterPro"/>
</dbReference>
<evidence type="ECO:0000256" key="6">
    <source>
        <dbReference type="ARBA" id="ARBA00023242"/>
    </source>
</evidence>
<keyword evidence="5" id="KW-0804">Transcription</keyword>
<name>A0AAD2HTS2_9AGAR</name>
<dbReference type="InterPro" id="IPR045125">
    <property type="entry name" value="Sub1/Tcp4-like"/>
</dbReference>
<gene>
    <name evidence="9" type="ORF">MYCIT1_LOCUS32981</name>
</gene>
<dbReference type="GO" id="GO:0003713">
    <property type="term" value="F:transcription coactivator activity"/>
    <property type="evidence" value="ECO:0007669"/>
    <property type="project" value="InterPro"/>
</dbReference>
<dbReference type="AlphaFoldDB" id="A0AAD2HTS2"/>
<keyword evidence="4" id="KW-0238">DNA-binding</keyword>
<organism evidence="9 10">
    <name type="scientific">Mycena citricolor</name>
    <dbReference type="NCBI Taxonomy" id="2018698"/>
    <lineage>
        <taxon>Eukaryota</taxon>
        <taxon>Fungi</taxon>
        <taxon>Dikarya</taxon>
        <taxon>Basidiomycota</taxon>
        <taxon>Agaricomycotina</taxon>
        <taxon>Agaricomycetes</taxon>
        <taxon>Agaricomycetidae</taxon>
        <taxon>Agaricales</taxon>
        <taxon>Marasmiineae</taxon>
        <taxon>Mycenaceae</taxon>
        <taxon>Mycena</taxon>
    </lineage>
</organism>
<reference evidence="9" key="1">
    <citation type="submission" date="2023-11" db="EMBL/GenBank/DDBJ databases">
        <authorList>
            <person name="De Vega J J."/>
            <person name="De Vega J J."/>
        </authorList>
    </citation>
    <scope>NUCLEOTIDE SEQUENCE</scope>
</reference>
<feature type="domain" description="Transcriptional coactivator p15 (PC4) C-terminal" evidence="8">
    <location>
        <begin position="78"/>
        <end position="130"/>
    </location>
</feature>